<dbReference type="InterPro" id="IPR024867">
    <property type="entry name" value="NFRKB"/>
</dbReference>
<dbReference type="OrthoDB" id="70874at2759"/>
<dbReference type="AlphaFoldDB" id="A0A834TDG6"/>
<sequence length="171" mass="18794">MIPRQNQLSAVNMSDWTVNATTRMPAPPQSHLSTGEFIGQHWFPADHQVRGAWSGSDGGSLSSQSLGTGGNSDQSLFSVLSQCNQLRSSSSYDPVRPTDQFLTTRSYGVVDASTHRINAVVPQTSHPLDYLSGREAPSSLLPDDMAWMNLPHQNSALHDQMGKPFLRSWNR</sequence>
<evidence type="ECO:0000313" key="1">
    <source>
        <dbReference type="EMBL" id="KAF7819339.1"/>
    </source>
</evidence>
<gene>
    <name evidence="1" type="ORF">G2W53_024794</name>
</gene>
<name>A0A834TDG6_9FABA</name>
<reference evidence="1" key="1">
    <citation type="submission" date="2020-09" db="EMBL/GenBank/DDBJ databases">
        <title>Genome-Enabled Discovery of Anthraquinone Biosynthesis in Senna tora.</title>
        <authorList>
            <person name="Kang S.-H."/>
            <person name="Pandey R.P."/>
            <person name="Lee C.-M."/>
            <person name="Sim J.-S."/>
            <person name="Jeong J.-T."/>
            <person name="Choi B.-S."/>
            <person name="Jung M."/>
            <person name="Ginzburg D."/>
            <person name="Zhao K."/>
            <person name="Won S.Y."/>
            <person name="Oh T.-J."/>
            <person name="Yu Y."/>
            <person name="Kim N.-H."/>
            <person name="Lee O.R."/>
            <person name="Lee T.-H."/>
            <person name="Bashyal P."/>
            <person name="Kim T.-S."/>
            <person name="Lee W.-H."/>
            <person name="Kawkins C."/>
            <person name="Kim C.-K."/>
            <person name="Kim J.S."/>
            <person name="Ahn B.O."/>
            <person name="Rhee S.Y."/>
            <person name="Sohng J.K."/>
        </authorList>
    </citation>
    <scope>NUCLEOTIDE SEQUENCE</scope>
    <source>
        <tissue evidence="1">Leaf</tissue>
    </source>
</reference>
<dbReference type="PANTHER" id="PTHR13052:SF2">
    <property type="entry name" value="NUCLEAR FACTOR KAPPA-B-BINDING PROTEIN"/>
    <property type="match status" value="1"/>
</dbReference>
<protein>
    <submittedName>
        <fullName evidence="1">Protein PFC0760c isoform X1</fullName>
    </submittedName>
</protein>
<dbReference type="EMBL" id="JAAIUW010000008">
    <property type="protein sequence ID" value="KAF7819339.1"/>
    <property type="molecule type" value="Genomic_DNA"/>
</dbReference>
<accession>A0A834TDG6</accession>
<dbReference type="Proteomes" id="UP000634136">
    <property type="component" value="Unassembled WGS sequence"/>
</dbReference>
<keyword evidence="2" id="KW-1185">Reference proteome</keyword>
<organism evidence="1 2">
    <name type="scientific">Senna tora</name>
    <dbReference type="NCBI Taxonomy" id="362788"/>
    <lineage>
        <taxon>Eukaryota</taxon>
        <taxon>Viridiplantae</taxon>
        <taxon>Streptophyta</taxon>
        <taxon>Embryophyta</taxon>
        <taxon>Tracheophyta</taxon>
        <taxon>Spermatophyta</taxon>
        <taxon>Magnoliopsida</taxon>
        <taxon>eudicotyledons</taxon>
        <taxon>Gunneridae</taxon>
        <taxon>Pentapetalae</taxon>
        <taxon>rosids</taxon>
        <taxon>fabids</taxon>
        <taxon>Fabales</taxon>
        <taxon>Fabaceae</taxon>
        <taxon>Caesalpinioideae</taxon>
        <taxon>Cassia clade</taxon>
        <taxon>Senna</taxon>
    </lineage>
</organism>
<proteinExistence type="predicted"/>
<evidence type="ECO:0000313" key="2">
    <source>
        <dbReference type="Proteomes" id="UP000634136"/>
    </source>
</evidence>
<comment type="caution">
    <text evidence="1">The sequence shown here is derived from an EMBL/GenBank/DDBJ whole genome shotgun (WGS) entry which is preliminary data.</text>
</comment>
<dbReference type="GO" id="GO:0031011">
    <property type="term" value="C:Ino80 complex"/>
    <property type="evidence" value="ECO:0007669"/>
    <property type="project" value="InterPro"/>
</dbReference>
<dbReference type="PANTHER" id="PTHR13052">
    <property type="entry name" value="NFRKB-RELATED"/>
    <property type="match status" value="1"/>
</dbReference>